<feature type="chain" id="PRO_5012939579" description="DUF3828 domain-containing protein" evidence="1">
    <location>
        <begin position="28"/>
        <end position="147"/>
    </location>
</feature>
<accession>A0A212JZ56</accession>
<organism evidence="2">
    <name type="scientific">uncultured Desulfovibrio sp</name>
    <dbReference type="NCBI Taxonomy" id="167968"/>
    <lineage>
        <taxon>Bacteria</taxon>
        <taxon>Pseudomonadati</taxon>
        <taxon>Thermodesulfobacteriota</taxon>
        <taxon>Desulfovibrionia</taxon>
        <taxon>Desulfovibrionales</taxon>
        <taxon>Desulfovibrionaceae</taxon>
        <taxon>Desulfovibrio</taxon>
        <taxon>environmental samples</taxon>
    </lineage>
</organism>
<dbReference type="AlphaFoldDB" id="A0A212JZ56"/>
<name>A0A212JZ56_9BACT</name>
<keyword evidence="1" id="KW-0732">Signal</keyword>
<protein>
    <recommendedName>
        <fullName evidence="3">DUF3828 domain-containing protein</fullName>
    </recommendedName>
</protein>
<dbReference type="Gene3D" id="3.10.450.50">
    <property type="match status" value="1"/>
</dbReference>
<dbReference type="RefSeq" id="WP_227119315.1">
    <property type="nucleotide sequence ID" value="NZ_LT598928.1"/>
</dbReference>
<feature type="signal peptide" evidence="1">
    <location>
        <begin position="1"/>
        <end position="27"/>
    </location>
</feature>
<reference evidence="2" key="1">
    <citation type="submission" date="2016-04" db="EMBL/GenBank/DDBJ databases">
        <authorList>
            <person name="Evans L.H."/>
            <person name="Alamgir A."/>
            <person name="Owens N."/>
            <person name="Weber N.D."/>
            <person name="Virtaneva K."/>
            <person name="Barbian K."/>
            <person name="Babar A."/>
            <person name="Rosenke K."/>
        </authorList>
    </citation>
    <scope>NUCLEOTIDE SEQUENCE</scope>
    <source>
        <strain evidence="2">92-2</strain>
    </source>
</reference>
<proteinExistence type="predicted"/>
<evidence type="ECO:0008006" key="3">
    <source>
        <dbReference type="Google" id="ProtNLM"/>
    </source>
</evidence>
<sequence length="147" mass="17092">MRFRKILICVLTSMLCFSIFCPKAADAAQTPQEFVKKFYEWYLIKDYDLSDALKQDKLAEYVDEGLIAELREEEKCHEMSYFTQMGPFFIGFKNAKVHVGGVLHMTNDVFVVPVTITKESIEKIVIVYVHKKDETFKIHSVSDAYPY</sequence>
<evidence type="ECO:0000256" key="1">
    <source>
        <dbReference type="SAM" id="SignalP"/>
    </source>
</evidence>
<gene>
    <name evidence="2" type="ORF">KM92DES2_11952</name>
</gene>
<evidence type="ECO:0000313" key="2">
    <source>
        <dbReference type="EMBL" id="SBW04642.1"/>
    </source>
</evidence>
<dbReference type="EMBL" id="FLUP01000001">
    <property type="protein sequence ID" value="SBW04642.1"/>
    <property type="molecule type" value="Genomic_DNA"/>
</dbReference>